<evidence type="ECO:0000259" key="3">
    <source>
        <dbReference type="Pfam" id="PF08237"/>
    </source>
</evidence>
<dbReference type="Pfam" id="PF08237">
    <property type="entry name" value="PE-PPE"/>
    <property type="match status" value="1"/>
</dbReference>
<feature type="chain" id="PRO_5045710478" description="PE-PPE domain-containing protein" evidence="2">
    <location>
        <begin position="25"/>
        <end position="303"/>
    </location>
</feature>
<dbReference type="InterPro" id="IPR013228">
    <property type="entry name" value="PE-PPE_C"/>
</dbReference>
<gene>
    <name evidence="4" type="ORF">GCM10009754_78600</name>
</gene>
<feature type="domain" description="PE-PPE" evidence="3">
    <location>
        <begin position="66"/>
        <end position="194"/>
    </location>
</feature>
<dbReference type="SUPFAM" id="SSF53474">
    <property type="entry name" value="alpha/beta-Hydrolases"/>
    <property type="match status" value="1"/>
</dbReference>
<keyword evidence="5" id="KW-1185">Reference proteome</keyword>
<sequence>MKMRAKSLIVAAVTAVLSVGPVVAVATADTGVAAGCPGTRVFAVGGRADPDATFYQNIPLPAGFDLKRVHYSAEFFPVTGLKTYDDSIAEGIGNLTREVYDFHGACGGSHILITGYSMGARVAGDTIHNLGTDNKIPKNQIDGVLYADPRRVGPNGSPGGIETNIPTPIKGITMNGPRGFAGIGVHEICNQNDGACLSANPITNLAQFANGIQGAVAAGAHGFPPPNPVGERGNYDTVIPQAPVIPYGPPLPLPIPTPWELFNGKIPGTQGQAAIADIQQKLTSLLSPEAQAALAKAPFFGMA</sequence>
<dbReference type="EMBL" id="BAAANN010000049">
    <property type="protein sequence ID" value="GAA1988718.1"/>
    <property type="molecule type" value="Genomic_DNA"/>
</dbReference>
<organism evidence="4 5">
    <name type="scientific">Amycolatopsis minnesotensis</name>
    <dbReference type="NCBI Taxonomy" id="337894"/>
    <lineage>
        <taxon>Bacteria</taxon>
        <taxon>Bacillati</taxon>
        <taxon>Actinomycetota</taxon>
        <taxon>Actinomycetes</taxon>
        <taxon>Pseudonocardiales</taxon>
        <taxon>Pseudonocardiaceae</taxon>
        <taxon>Amycolatopsis</taxon>
    </lineage>
</organism>
<accession>A0ABP5E0L0</accession>
<evidence type="ECO:0000313" key="4">
    <source>
        <dbReference type="EMBL" id="GAA1988718.1"/>
    </source>
</evidence>
<evidence type="ECO:0000256" key="2">
    <source>
        <dbReference type="SAM" id="SignalP"/>
    </source>
</evidence>
<protein>
    <recommendedName>
        <fullName evidence="3">PE-PPE domain-containing protein</fullName>
    </recommendedName>
</protein>
<comment type="caution">
    <text evidence="4">The sequence shown here is derived from an EMBL/GenBank/DDBJ whole genome shotgun (WGS) entry which is preliminary data.</text>
</comment>
<keyword evidence="1" id="KW-0378">Hydrolase</keyword>
<dbReference type="SMART" id="SM01110">
    <property type="entry name" value="Cutinase"/>
    <property type="match status" value="1"/>
</dbReference>
<dbReference type="InterPro" id="IPR029058">
    <property type="entry name" value="AB_hydrolase_fold"/>
</dbReference>
<proteinExistence type="predicted"/>
<dbReference type="InterPro" id="IPR000675">
    <property type="entry name" value="Cutinase/axe"/>
</dbReference>
<dbReference type="Gene3D" id="3.40.50.1820">
    <property type="entry name" value="alpha/beta hydrolase"/>
    <property type="match status" value="1"/>
</dbReference>
<evidence type="ECO:0000313" key="5">
    <source>
        <dbReference type="Proteomes" id="UP001501116"/>
    </source>
</evidence>
<evidence type="ECO:0000256" key="1">
    <source>
        <dbReference type="ARBA" id="ARBA00022801"/>
    </source>
</evidence>
<keyword evidence="2" id="KW-0732">Signal</keyword>
<feature type="signal peptide" evidence="2">
    <location>
        <begin position="1"/>
        <end position="24"/>
    </location>
</feature>
<name>A0ABP5E0L0_9PSEU</name>
<dbReference type="Proteomes" id="UP001501116">
    <property type="component" value="Unassembled WGS sequence"/>
</dbReference>
<reference evidence="5" key="1">
    <citation type="journal article" date="2019" name="Int. J. Syst. Evol. Microbiol.">
        <title>The Global Catalogue of Microorganisms (GCM) 10K type strain sequencing project: providing services to taxonomists for standard genome sequencing and annotation.</title>
        <authorList>
            <consortium name="The Broad Institute Genomics Platform"/>
            <consortium name="The Broad Institute Genome Sequencing Center for Infectious Disease"/>
            <person name="Wu L."/>
            <person name="Ma J."/>
        </authorList>
    </citation>
    <scope>NUCLEOTIDE SEQUENCE [LARGE SCALE GENOMIC DNA]</scope>
    <source>
        <strain evidence="5">JCM 14545</strain>
    </source>
</reference>